<evidence type="ECO:0000313" key="7">
    <source>
        <dbReference type="EMBL" id="OGM42397.1"/>
    </source>
</evidence>
<sequence>MTGEHDIEPPQANTNYTIVALLQQIEEIDLFRDKQKGKGRADELLDIDIAMAAFRDEVQIHIGVSNDLKLTQSMGNAVYMDGPAIAGITQGEVQAQRDRQMAMAMSADDPERQNPPQRNLHSQSHPLHLPRGFNEEGDVDRGSDEDKGGPSKTYAERQEEAMEKLTRQKQQCCTCFDSFQLSDIVRLECNDLYCTDCFKSLFMRATKDEQLFPPRCCRQHIPISLIAEEMTTKERDSFQTATVEFATISRTYCSNTDCGRFIVPNNILAHQAKCEYCGSSTCTMCKNTFHNDDCPEDIAVQETMELARSQGWQRCVSCNAMVELTIGCYHMTYDLFQSWALVSFLQQC</sequence>
<dbReference type="GO" id="GO:0016567">
    <property type="term" value="P:protein ubiquitination"/>
    <property type="evidence" value="ECO:0007669"/>
    <property type="project" value="InterPro"/>
</dbReference>
<feature type="region of interest" description="Disordered" evidence="5">
    <location>
        <begin position="93"/>
        <end position="161"/>
    </location>
</feature>
<feature type="domain" description="IBR" evidence="6">
    <location>
        <begin position="243"/>
        <end position="292"/>
    </location>
</feature>
<organism evidence="7 8">
    <name type="scientific">Aspergillus bombycis</name>
    <dbReference type="NCBI Taxonomy" id="109264"/>
    <lineage>
        <taxon>Eukaryota</taxon>
        <taxon>Fungi</taxon>
        <taxon>Dikarya</taxon>
        <taxon>Ascomycota</taxon>
        <taxon>Pezizomycotina</taxon>
        <taxon>Eurotiomycetes</taxon>
        <taxon>Eurotiomycetidae</taxon>
        <taxon>Eurotiales</taxon>
        <taxon>Aspergillaceae</taxon>
        <taxon>Aspergillus</taxon>
    </lineage>
</organism>
<dbReference type="GO" id="GO:0008270">
    <property type="term" value="F:zinc ion binding"/>
    <property type="evidence" value="ECO:0007669"/>
    <property type="project" value="UniProtKB-KW"/>
</dbReference>
<feature type="compositionally biased region" description="Basic and acidic residues" evidence="5">
    <location>
        <begin position="139"/>
        <end position="161"/>
    </location>
</feature>
<accession>A0A1F7ZSK4</accession>
<dbReference type="STRING" id="109264.A0A1F7ZSK4"/>
<comment type="caution">
    <text evidence="7">The sequence shown here is derived from an EMBL/GenBank/DDBJ whole genome shotgun (WGS) entry which is preliminary data.</text>
</comment>
<evidence type="ECO:0000256" key="4">
    <source>
        <dbReference type="ARBA" id="ARBA00022833"/>
    </source>
</evidence>
<dbReference type="RefSeq" id="XP_022386114.1">
    <property type="nucleotide sequence ID" value="XM_022535512.1"/>
</dbReference>
<evidence type="ECO:0000256" key="2">
    <source>
        <dbReference type="ARBA" id="ARBA00022771"/>
    </source>
</evidence>
<dbReference type="Proteomes" id="UP000179179">
    <property type="component" value="Unassembled WGS sequence"/>
</dbReference>
<evidence type="ECO:0000256" key="5">
    <source>
        <dbReference type="SAM" id="MobiDB-lite"/>
    </source>
</evidence>
<dbReference type="InterPro" id="IPR002867">
    <property type="entry name" value="IBR_dom"/>
</dbReference>
<evidence type="ECO:0000256" key="1">
    <source>
        <dbReference type="ARBA" id="ARBA00022723"/>
    </source>
</evidence>
<gene>
    <name evidence="7" type="ORF">ABOM_008383</name>
</gene>
<name>A0A1F7ZSK4_9EURO</name>
<dbReference type="PANTHER" id="PTHR11685">
    <property type="entry name" value="RBR FAMILY RING FINGER AND IBR DOMAIN-CONTAINING"/>
    <property type="match status" value="1"/>
</dbReference>
<dbReference type="GO" id="GO:0004842">
    <property type="term" value="F:ubiquitin-protein transferase activity"/>
    <property type="evidence" value="ECO:0007669"/>
    <property type="project" value="InterPro"/>
</dbReference>
<dbReference type="OrthoDB" id="10009520at2759"/>
<dbReference type="GeneID" id="34451773"/>
<evidence type="ECO:0000259" key="6">
    <source>
        <dbReference type="Pfam" id="PF01485"/>
    </source>
</evidence>
<dbReference type="SUPFAM" id="SSF57850">
    <property type="entry name" value="RING/U-box"/>
    <property type="match status" value="1"/>
</dbReference>
<keyword evidence="8" id="KW-1185">Reference proteome</keyword>
<reference evidence="7 8" key="1">
    <citation type="journal article" date="2016" name="Genome Biol. Evol.">
        <title>Draft genome sequence of an aflatoxigenic Aspergillus species, A. bombycis.</title>
        <authorList>
            <person name="Moore G.G."/>
            <person name="Mack B.M."/>
            <person name="Beltz S.B."/>
            <person name="Gilbert M.K."/>
        </authorList>
    </citation>
    <scope>NUCLEOTIDE SEQUENCE [LARGE SCALE GENOMIC DNA]</scope>
    <source>
        <strain evidence="8">NRRL 26010</strain>
    </source>
</reference>
<keyword evidence="3" id="KW-0833">Ubl conjugation pathway</keyword>
<keyword evidence="1" id="KW-0479">Metal-binding</keyword>
<dbReference type="Pfam" id="PF01485">
    <property type="entry name" value="IBR"/>
    <property type="match status" value="1"/>
</dbReference>
<evidence type="ECO:0000313" key="8">
    <source>
        <dbReference type="Proteomes" id="UP000179179"/>
    </source>
</evidence>
<protein>
    <submittedName>
        <fullName evidence="7">Ariadne RING finger</fullName>
    </submittedName>
</protein>
<dbReference type="CDD" id="cd20335">
    <property type="entry name" value="BRcat_RBR"/>
    <property type="match status" value="1"/>
</dbReference>
<dbReference type="EMBL" id="LYCR01000090">
    <property type="protein sequence ID" value="OGM42397.1"/>
    <property type="molecule type" value="Genomic_DNA"/>
</dbReference>
<keyword evidence="4" id="KW-0862">Zinc</keyword>
<evidence type="ECO:0000256" key="3">
    <source>
        <dbReference type="ARBA" id="ARBA00022786"/>
    </source>
</evidence>
<dbReference type="AlphaFoldDB" id="A0A1F7ZSK4"/>
<dbReference type="InterPro" id="IPR031127">
    <property type="entry name" value="E3_UB_ligase_RBR"/>
</dbReference>
<proteinExistence type="predicted"/>
<feature type="compositionally biased region" description="Polar residues" evidence="5">
    <location>
        <begin position="114"/>
        <end position="125"/>
    </location>
</feature>
<keyword evidence="2" id="KW-0863">Zinc-finger</keyword>